<sequence>MVADKPLDNIGEGNITRVSGESTVTVCNKYSFLITTGDIVKAVVVAGRKAGTYVGRVAVRATGSFNIKTEVATLQGIGWRHCRLLHKADGYSYA</sequence>
<dbReference type="KEGG" id="gsb:GSUB_16930"/>
<proteinExistence type="predicted"/>
<dbReference type="EMBL" id="CP010312">
    <property type="protein sequence ID" value="AJF08180.1"/>
    <property type="molecule type" value="Genomic_DNA"/>
</dbReference>
<dbReference type="AlphaFoldDB" id="A0A0B5FVI1"/>
<dbReference type="Proteomes" id="UP000035036">
    <property type="component" value="Plasmid pGSUB1"/>
</dbReference>
<evidence type="ECO:0008006" key="3">
    <source>
        <dbReference type="Google" id="ProtNLM"/>
    </source>
</evidence>
<evidence type="ECO:0000313" key="2">
    <source>
        <dbReference type="Proteomes" id="UP000035036"/>
    </source>
</evidence>
<name>A0A0B5FVI1_9BACT</name>
<organism evidence="1 2">
    <name type="scientific">Geoalkalibacter subterraneus</name>
    <dbReference type="NCBI Taxonomy" id="483547"/>
    <lineage>
        <taxon>Bacteria</taxon>
        <taxon>Pseudomonadati</taxon>
        <taxon>Thermodesulfobacteriota</taxon>
        <taxon>Desulfuromonadia</taxon>
        <taxon>Desulfuromonadales</taxon>
        <taxon>Geoalkalibacteraceae</taxon>
        <taxon>Geoalkalibacter</taxon>
    </lineage>
</organism>
<gene>
    <name evidence="1" type="ORF">GSUB_16930</name>
</gene>
<keyword evidence="1" id="KW-0614">Plasmid</keyword>
<protein>
    <recommendedName>
        <fullName evidence="3">HNH endonuclease</fullName>
    </recommendedName>
</protein>
<accession>A0A0B5FVI1</accession>
<dbReference type="HOGENOM" id="CLU_2382038_0_0_7"/>
<dbReference type="OrthoDB" id="9802901at2"/>
<evidence type="ECO:0000313" key="1">
    <source>
        <dbReference type="EMBL" id="AJF08180.1"/>
    </source>
</evidence>
<keyword evidence="2" id="KW-1185">Reference proteome</keyword>
<geneLocation type="plasmid" evidence="1 2">
    <name>pGSUB1</name>
</geneLocation>
<reference evidence="1 2" key="1">
    <citation type="journal article" date="2015" name="Genome Announc.">
        <title>Genomes of Geoalkalibacter ferrihydriticus Z-0531T and Geoalkalibacter subterraneus Red1T, Two Haloalkaliphilic Metal-Reducing Deltaproteobacteria.</title>
        <authorList>
            <person name="Badalamenti J.P."/>
            <person name="Krajmalnik-Brown R."/>
            <person name="Torres C.I."/>
            <person name="Bond D.R."/>
        </authorList>
    </citation>
    <scope>NUCLEOTIDE SEQUENCE [LARGE SCALE GENOMIC DNA]</scope>
    <source>
        <strain evidence="1 2">Red1</strain>
        <plasmid evidence="2">Plasmid pGSUB1</plasmid>
    </source>
</reference>
<dbReference type="RefSeq" id="WP_040202807.1">
    <property type="nucleotide sequence ID" value="NZ_CP010312.1"/>
</dbReference>